<evidence type="ECO:0000313" key="3">
    <source>
        <dbReference type="Proteomes" id="UP000809789"/>
    </source>
</evidence>
<organism evidence="2 3">
    <name type="scientific">Elsinoe batatas</name>
    <dbReference type="NCBI Taxonomy" id="2601811"/>
    <lineage>
        <taxon>Eukaryota</taxon>
        <taxon>Fungi</taxon>
        <taxon>Dikarya</taxon>
        <taxon>Ascomycota</taxon>
        <taxon>Pezizomycotina</taxon>
        <taxon>Dothideomycetes</taxon>
        <taxon>Dothideomycetidae</taxon>
        <taxon>Myriangiales</taxon>
        <taxon>Elsinoaceae</taxon>
        <taxon>Elsinoe</taxon>
    </lineage>
</organism>
<evidence type="ECO:0000256" key="1">
    <source>
        <dbReference type="SAM" id="Coils"/>
    </source>
</evidence>
<keyword evidence="1" id="KW-0175">Coiled coil</keyword>
<name>A0A8K0PHU5_9PEZI</name>
<dbReference type="Proteomes" id="UP000809789">
    <property type="component" value="Unassembled WGS sequence"/>
</dbReference>
<sequence>MEDVLHRLTCLEEETSKVRADLEGDNDRLRAELRVVKRDLEECRAQLCLDENELV</sequence>
<protein>
    <submittedName>
        <fullName evidence="2">Uncharacterized protein</fullName>
    </submittedName>
</protein>
<gene>
    <name evidence="2" type="ORF">KVT40_003681</name>
</gene>
<dbReference type="OrthoDB" id="10313018at2759"/>
<proteinExistence type="predicted"/>
<dbReference type="EMBL" id="JAESVG020000004">
    <property type="protein sequence ID" value="KAG8627808.1"/>
    <property type="molecule type" value="Genomic_DNA"/>
</dbReference>
<comment type="caution">
    <text evidence="2">The sequence shown here is derived from an EMBL/GenBank/DDBJ whole genome shotgun (WGS) entry which is preliminary data.</text>
</comment>
<evidence type="ECO:0000313" key="2">
    <source>
        <dbReference type="EMBL" id="KAG8627808.1"/>
    </source>
</evidence>
<dbReference type="AlphaFoldDB" id="A0A8K0PHU5"/>
<reference evidence="2" key="1">
    <citation type="submission" date="2021-07" db="EMBL/GenBank/DDBJ databases">
        <title>Elsinoe batatas strain:CRI-CJ2 Genome sequencing and assembly.</title>
        <authorList>
            <person name="Huang L."/>
        </authorList>
    </citation>
    <scope>NUCLEOTIDE SEQUENCE</scope>
    <source>
        <strain evidence="2">CRI-CJ2</strain>
    </source>
</reference>
<keyword evidence="3" id="KW-1185">Reference proteome</keyword>
<accession>A0A8K0PHU5</accession>
<feature type="coiled-coil region" evidence="1">
    <location>
        <begin position="19"/>
        <end position="46"/>
    </location>
</feature>